<reference evidence="2 3" key="1">
    <citation type="submission" date="2019-12" db="EMBL/GenBank/DDBJ databases">
        <authorList>
            <person name="Alioto T."/>
            <person name="Alioto T."/>
            <person name="Gomez Garrido J."/>
        </authorList>
    </citation>
    <scope>NUCLEOTIDE SEQUENCE [LARGE SCALE GENOMIC DNA]</scope>
</reference>
<feature type="compositionally biased region" description="Polar residues" evidence="1">
    <location>
        <begin position="16"/>
        <end position="28"/>
    </location>
</feature>
<feature type="region of interest" description="Disordered" evidence="1">
    <location>
        <begin position="44"/>
        <end position="67"/>
    </location>
</feature>
<protein>
    <submittedName>
        <fullName evidence="2">Uncharacterized protein</fullName>
    </submittedName>
</protein>
<feature type="region of interest" description="Disordered" evidence="1">
    <location>
        <begin position="16"/>
        <end position="35"/>
    </location>
</feature>
<organism evidence="2 3">
    <name type="scientific">Olea europaea subsp. europaea</name>
    <dbReference type="NCBI Taxonomy" id="158383"/>
    <lineage>
        <taxon>Eukaryota</taxon>
        <taxon>Viridiplantae</taxon>
        <taxon>Streptophyta</taxon>
        <taxon>Embryophyta</taxon>
        <taxon>Tracheophyta</taxon>
        <taxon>Spermatophyta</taxon>
        <taxon>Magnoliopsida</taxon>
        <taxon>eudicotyledons</taxon>
        <taxon>Gunneridae</taxon>
        <taxon>Pentapetalae</taxon>
        <taxon>asterids</taxon>
        <taxon>lamiids</taxon>
        <taxon>Lamiales</taxon>
        <taxon>Oleaceae</taxon>
        <taxon>Oleeae</taxon>
        <taxon>Olea</taxon>
    </lineage>
</organism>
<keyword evidence="3" id="KW-1185">Reference proteome</keyword>
<dbReference type="EMBL" id="CACTIH010007260">
    <property type="protein sequence ID" value="CAA3006409.1"/>
    <property type="molecule type" value="Genomic_DNA"/>
</dbReference>
<sequence length="96" mass="10720">MAMEIRANLLEPFYQSTKSTRAGTQTTLGGHKKSTRTRLRELIVGGPSRPPARPQVGRRKRPAPSFVSARNPLKQVIHYARLGHLYLPRLGTDAEC</sequence>
<dbReference type="Proteomes" id="UP000594638">
    <property type="component" value="Unassembled WGS sequence"/>
</dbReference>
<comment type="caution">
    <text evidence="2">The sequence shown here is derived from an EMBL/GenBank/DDBJ whole genome shotgun (WGS) entry which is preliminary data.</text>
</comment>
<evidence type="ECO:0000313" key="2">
    <source>
        <dbReference type="EMBL" id="CAA3006409.1"/>
    </source>
</evidence>
<accession>A0A8S0TS90</accession>
<name>A0A8S0TS90_OLEEU</name>
<dbReference type="Gramene" id="OE9A080112T1">
    <property type="protein sequence ID" value="OE9A080112C1"/>
    <property type="gene ID" value="OE9A080112"/>
</dbReference>
<evidence type="ECO:0000313" key="3">
    <source>
        <dbReference type="Proteomes" id="UP000594638"/>
    </source>
</evidence>
<proteinExistence type="predicted"/>
<evidence type="ECO:0000256" key="1">
    <source>
        <dbReference type="SAM" id="MobiDB-lite"/>
    </source>
</evidence>
<dbReference type="AlphaFoldDB" id="A0A8S0TS90"/>
<gene>
    <name evidence="2" type="ORF">OLEA9_A080112</name>
</gene>